<comment type="caution">
    <text evidence="2">The sequence shown here is derived from an EMBL/GenBank/DDBJ whole genome shotgun (WGS) entry which is preliminary data.</text>
</comment>
<dbReference type="EMBL" id="JBHRTF010000002">
    <property type="protein sequence ID" value="MFC3114616.1"/>
    <property type="molecule type" value="Genomic_DNA"/>
</dbReference>
<evidence type="ECO:0000256" key="1">
    <source>
        <dbReference type="SAM" id="Phobius"/>
    </source>
</evidence>
<proteinExistence type="predicted"/>
<dbReference type="RefSeq" id="WP_378116128.1">
    <property type="nucleotide sequence ID" value="NZ_JBHRTF010000002.1"/>
</dbReference>
<keyword evidence="1" id="KW-0472">Membrane</keyword>
<keyword evidence="3" id="KW-1185">Reference proteome</keyword>
<protein>
    <recommendedName>
        <fullName evidence="4">DUF5625 domain-containing protein</fullName>
    </recommendedName>
</protein>
<feature type="transmembrane region" description="Helical" evidence="1">
    <location>
        <begin position="14"/>
        <end position="31"/>
    </location>
</feature>
<accession>A0ABV7FAN2</accession>
<sequence length="174" mass="19522">MQESNVSSNQINRFTQTLVILCALALAYLLVKKDKPAPQFHHVNFGNEAQLVSVTPHTPRLVTGQTIRFSVQWKFSSPLPESHLIAYHVRNQQHQLTPLDTRTIQASGLAYSHTPPQGIIFEDHLSIPTTADMPEGIYEVVTFIYPIGDYPLNPTLGSAIYNAQRVLFNVEITK</sequence>
<gene>
    <name evidence="2" type="ORF">ACFODX_03540</name>
</gene>
<keyword evidence="1" id="KW-0812">Transmembrane</keyword>
<reference evidence="3" key="1">
    <citation type="journal article" date="2019" name="Int. J. Syst. Evol. Microbiol.">
        <title>The Global Catalogue of Microorganisms (GCM) 10K type strain sequencing project: providing services to taxonomists for standard genome sequencing and annotation.</title>
        <authorList>
            <consortium name="The Broad Institute Genomics Platform"/>
            <consortium name="The Broad Institute Genome Sequencing Center for Infectious Disease"/>
            <person name="Wu L."/>
            <person name="Ma J."/>
        </authorList>
    </citation>
    <scope>NUCLEOTIDE SEQUENCE [LARGE SCALE GENOMIC DNA]</scope>
    <source>
        <strain evidence="3">KCTC 52237</strain>
    </source>
</reference>
<dbReference type="Proteomes" id="UP001595555">
    <property type="component" value="Unassembled WGS sequence"/>
</dbReference>
<evidence type="ECO:0008006" key="4">
    <source>
        <dbReference type="Google" id="ProtNLM"/>
    </source>
</evidence>
<keyword evidence="1" id="KW-1133">Transmembrane helix</keyword>
<evidence type="ECO:0000313" key="2">
    <source>
        <dbReference type="EMBL" id="MFC3114616.1"/>
    </source>
</evidence>
<evidence type="ECO:0000313" key="3">
    <source>
        <dbReference type="Proteomes" id="UP001595555"/>
    </source>
</evidence>
<organism evidence="2 3">
    <name type="scientific">Cellvibrio fontiphilus</name>
    <dbReference type="NCBI Taxonomy" id="1815559"/>
    <lineage>
        <taxon>Bacteria</taxon>
        <taxon>Pseudomonadati</taxon>
        <taxon>Pseudomonadota</taxon>
        <taxon>Gammaproteobacteria</taxon>
        <taxon>Cellvibrionales</taxon>
        <taxon>Cellvibrionaceae</taxon>
        <taxon>Cellvibrio</taxon>
    </lineage>
</organism>
<name>A0ABV7FAN2_9GAMM</name>